<name>A0A3A1V0Q1_9BACL</name>
<dbReference type="AlphaFoldDB" id="A0A3A1V0Q1"/>
<accession>A0A3A1V0Q1</accession>
<feature type="transmembrane region" description="Helical" evidence="1">
    <location>
        <begin position="42"/>
        <end position="61"/>
    </location>
</feature>
<protein>
    <submittedName>
        <fullName evidence="2">Uncharacterized protein</fullName>
    </submittedName>
</protein>
<keyword evidence="1" id="KW-1133">Transmembrane helix</keyword>
<dbReference type="EMBL" id="QXQA01000008">
    <property type="protein sequence ID" value="RIX52193.1"/>
    <property type="molecule type" value="Genomic_DNA"/>
</dbReference>
<proteinExistence type="predicted"/>
<feature type="transmembrane region" description="Helical" evidence="1">
    <location>
        <begin position="5"/>
        <end position="22"/>
    </location>
</feature>
<sequence length="70" mass="7765">MNIMIIIISIVLPIIAFLYVLIESNKPAISVDQPKLKLNVGHIVVLLGAFTFGVTNLIYTLNKNNNSKKK</sequence>
<comment type="caution">
    <text evidence="2">The sequence shown here is derived from an EMBL/GenBank/DDBJ whole genome shotgun (WGS) entry which is preliminary data.</text>
</comment>
<keyword evidence="1" id="KW-0472">Membrane</keyword>
<evidence type="ECO:0000313" key="2">
    <source>
        <dbReference type="EMBL" id="RIX52193.1"/>
    </source>
</evidence>
<keyword evidence="1" id="KW-0812">Transmembrane</keyword>
<gene>
    <name evidence="2" type="ORF">D3P08_14590</name>
</gene>
<keyword evidence="3" id="KW-1185">Reference proteome</keyword>
<evidence type="ECO:0000313" key="3">
    <source>
        <dbReference type="Proteomes" id="UP000266482"/>
    </source>
</evidence>
<evidence type="ECO:0000256" key="1">
    <source>
        <dbReference type="SAM" id="Phobius"/>
    </source>
</evidence>
<reference evidence="2 3" key="1">
    <citation type="submission" date="2018-09" db="EMBL/GenBank/DDBJ databases">
        <title>Paenibacillus aracenensis nov. sp. isolated from a cave in southern Spain.</title>
        <authorList>
            <person name="Jurado V."/>
            <person name="Gutierrez-Patricio S."/>
            <person name="Gonzalez-Pimentel J.L."/>
            <person name="Miller A.Z."/>
            <person name="Laiz L."/>
            <person name="Saiz-Jimenez C."/>
        </authorList>
    </citation>
    <scope>NUCLEOTIDE SEQUENCE [LARGE SCALE GENOMIC DNA]</scope>
    <source>
        <strain evidence="2 3">DSM 22867</strain>
    </source>
</reference>
<dbReference type="Proteomes" id="UP000266482">
    <property type="component" value="Unassembled WGS sequence"/>
</dbReference>
<organism evidence="2 3">
    <name type="scientific">Paenibacillus nanensis</name>
    <dbReference type="NCBI Taxonomy" id="393251"/>
    <lineage>
        <taxon>Bacteria</taxon>
        <taxon>Bacillati</taxon>
        <taxon>Bacillota</taxon>
        <taxon>Bacilli</taxon>
        <taxon>Bacillales</taxon>
        <taxon>Paenibacillaceae</taxon>
        <taxon>Paenibacillus</taxon>
    </lineage>
</organism>